<dbReference type="PANTHER" id="PTHR43283:SF7">
    <property type="entry name" value="BETA-LACTAMASE-RELATED DOMAIN-CONTAINING PROTEIN"/>
    <property type="match status" value="1"/>
</dbReference>
<keyword evidence="3" id="KW-1185">Reference proteome</keyword>
<proteinExistence type="predicted"/>
<dbReference type="InterPro" id="IPR050789">
    <property type="entry name" value="Diverse_Enzym_Activities"/>
</dbReference>
<dbReference type="InterPro" id="IPR001466">
    <property type="entry name" value="Beta-lactam-related"/>
</dbReference>
<name>A0A3E1Y6P1_9BACT</name>
<evidence type="ECO:0000313" key="3">
    <source>
        <dbReference type="Proteomes" id="UP000260644"/>
    </source>
</evidence>
<comment type="caution">
    <text evidence="2">The sequence shown here is derived from an EMBL/GenBank/DDBJ whole genome shotgun (WGS) entry which is preliminary data.</text>
</comment>
<dbReference type="Gene3D" id="3.40.710.10">
    <property type="entry name" value="DD-peptidase/beta-lactamase superfamily"/>
    <property type="match status" value="1"/>
</dbReference>
<gene>
    <name evidence="2" type="ORF">DVR12_18850</name>
</gene>
<protein>
    <submittedName>
        <fullName evidence="2">Class C beta-lactamase-related serine hydrolase</fullName>
    </submittedName>
</protein>
<dbReference type="GO" id="GO:0016787">
    <property type="term" value="F:hydrolase activity"/>
    <property type="evidence" value="ECO:0007669"/>
    <property type="project" value="UniProtKB-KW"/>
</dbReference>
<dbReference type="AlphaFoldDB" id="A0A3E1Y6P1"/>
<evidence type="ECO:0000313" key="2">
    <source>
        <dbReference type="EMBL" id="RFS20622.1"/>
    </source>
</evidence>
<keyword evidence="2" id="KW-0378">Hydrolase</keyword>
<dbReference type="InterPro" id="IPR012338">
    <property type="entry name" value="Beta-lactam/transpept-like"/>
</dbReference>
<dbReference type="EMBL" id="QPMM01000010">
    <property type="protein sequence ID" value="RFS20622.1"/>
    <property type="molecule type" value="Genomic_DNA"/>
</dbReference>
<feature type="domain" description="Beta-lactamase-related" evidence="1">
    <location>
        <begin position="73"/>
        <end position="327"/>
    </location>
</feature>
<organism evidence="2 3">
    <name type="scientific">Chitinophaga silvatica</name>
    <dbReference type="NCBI Taxonomy" id="2282649"/>
    <lineage>
        <taxon>Bacteria</taxon>
        <taxon>Pseudomonadati</taxon>
        <taxon>Bacteroidota</taxon>
        <taxon>Chitinophagia</taxon>
        <taxon>Chitinophagales</taxon>
        <taxon>Chitinophagaceae</taxon>
        <taxon>Chitinophaga</taxon>
    </lineage>
</organism>
<dbReference type="Pfam" id="PF00144">
    <property type="entry name" value="Beta-lactamase"/>
    <property type="match status" value="1"/>
</dbReference>
<evidence type="ECO:0000259" key="1">
    <source>
        <dbReference type="Pfam" id="PF00144"/>
    </source>
</evidence>
<dbReference type="SUPFAM" id="SSF56601">
    <property type="entry name" value="beta-lactamase/transpeptidase-like"/>
    <property type="match status" value="1"/>
</dbReference>
<dbReference type="Proteomes" id="UP000260644">
    <property type="component" value="Unassembled WGS sequence"/>
</dbReference>
<reference evidence="2 3" key="1">
    <citation type="submission" date="2018-07" db="EMBL/GenBank/DDBJ databases">
        <title>Chitinophaga K2CV101002-2 sp. nov., isolated from a monsoon evergreen broad-leaved forest soil.</title>
        <authorList>
            <person name="Lv Y."/>
        </authorList>
    </citation>
    <scope>NUCLEOTIDE SEQUENCE [LARGE SCALE GENOMIC DNA]</scope>
    <source>
        <strain evidence="2 3">GDMCC 1.1288</strain>
    </source>
</reference>
<accession>A0A3E1Y6P1</accession>
<sequence>MILMNNFHYKRITLLLLLLFKTVLIFSQTTQVSKPLTPEEILAFSTPENEGFSSKGLSEIFTYVKENKVNIHSLLIVRNKKVILDAYFYPFRSNLRHDLASCTKSITSLLIGIAIDKSFIKNEDQLVSSFFPEVKLTAKGFETLSIKNLLTMTSGFDCGFSNEDSLLHEFFPTNNWPKFIFNIPFVANPGQQFSYCSCNYYLLAEIIYRATGLSPEDFAKKYLFNELGIKSVYWSKNSRGINYGWGDLALKPYDLAKIGQLLLDNGKWNNKSIVSSEWIKKAKSMNTVFPNGDGYGYGFWIDEDGSINMEGRGSQKVHIDSIHNAIIVQTAGGITNDQKEQIGEIIGHSLHPDKKLKSDPVAFNALKKMELQAAKMVIDTPRYISSATEQNKLFNKIITFPTNSLAIETAEIISQKGSLSLMLKQIGEPTVVYPLGIGVAYKFYQDPHSGHLYALRGYWKASDIFEIEFNLLSKINKYLIDFKMGDNGNQVLIKEGTHNIDEVVPVTLKD</sequence>
<dbReference type="PANTHER" id="PTHR43283">
    <property type="entry name" value="BETA-LACTAMASE-RELATED"/>
    <property type="match status" value="1"/>
</dbReference>